<name>A0A2U3LH15_9FIRM</name>
<organism evidence="1 2">
    <name type="scientific">Candidatus Desulfosporosinus infrequens</name>
    <dbReference type="NCBI Taxonomy" id="2043169"/>
    <lineage>
        <taxon>Bacteria</taxon>
        <taxon>Bacillati</taxon>
        <taxon>Bacillota</taxon>
        <taxon>Clostridia</taxon>
        <taxon>Eubacteriales</taxon>
        <taxon>Desulfitobacteriaceae</taxon>
        <taxon>Desulfosporosinus</taxon>
    </lineage>
</organism>
<dbReference type="EMBL" id="OMOF01000445">
    <property type="protein sequence ID" value="SPF51130.1"/>
    <property type="molecule type" value="Genomic_DNA"/>
</dbReference>
<protein>
    <submittedName>
        <fullName evidence="1">Uncharacterized protein</fullName>
    </submittedName>
</protein>
<proteinExistence type="predicted"/>
<evidence type="ECO:0000313" key="2">
    <source>
        <dbReference type="Proteomes" id="UP000238916"/>
    </source>
</evidence>
<gene>
    <name evidence="1" type="ORF">SBF1_50014</name>
</gene>
<dbReference type="AlphaFoldDB" id="A0A2U3LH15"/>
<evidence type="ECO:0000313" key="1">
    <source>
        <dbReference type="EMBL" id="SPF51130.1"/>
    </source>
</evidence>
<accession>A0A2U3LH15</accession>
<sequence length="196" mass="20022">MSTAPFNPFMGEVIQTNVAGTNCLWLQKVDYQISPIAASNVYVLANTALTAAIQTITTGITSPDVPRNHVVKGAISTSTGNVVITGTDIGGNVITSTVALNGTTVVVGTKAFVTITQIVLPVSSGAGDGVSVGIGSVLGLPYTFAKNMVSKAYNNNVLETTTPTTTFDSVNLCNNTVTLASALAGNLLDIMLDVPG</sequence>
<dbReference type="Proteomes" id="UP000238916">
    <property type="component" value="Unassembled WGS sequence"/>
</dbReference>
<reference evidence="2" key="1">
    <citation type="submission" date="2018-02" db="EMBL/GenBank/DDBJ databases">
        <authorList>
            <person name="Hausmann B."/>
        </authorList>
    </citation>
    <scope>NUCLEOTIDE SEQUENCE [LARGE SCALE GENOMIC DNA]</scope>
    <source>
        <strain evidence="2">Peat soil MAG SbF1</strain>
    </source>
</reference>
<dbReference type="OrthoDB" id="2626104at2"/>